<evidence type="ECO:0000256" key="9">
    <source>
        <dbReference type="ARBA" id="ARBA00022771"/>
    </source>
</evidence>
<organism evidence="15 16">
    <name type="scientific">Cloeon dipterum</name>
    <dbReference type="NCBI Taxonomy" id="197152"/>
    <lineage>
        <taxon>Eukaryota</taxon>
        <taxon>Metazoa</taxon>
        <taxon>Ecdysozoa</taxon>
        <taxon>Arthropoda</taxon>
        <taxon>Hexapoda</taxon>
        <taxon>Insecta</taxon>
        <taxon>Pterygota</taxon>
        <taxon>Palaeoptera</taxon>
        <taxon>Ephemeroptera</taxon>
        <taxon>Pisciforma</taxon>
        <taxon>Baetidae</taxon>
        <taxon>Cloeon</taxon>
    </lineage>
</organism>
<comment type="similarity">
    <text evidence="11">Belongs to the ZNF598/HEL2 family.</text>
</comment>
<dbReference type="AlphaFoldDB" id="A0A8S1D574"/>
<comment type="caution">
    <text evidence="15">The sequence shown here is derived from an EMBL/GenBank/DDBJ whole genome shotgun (WGS) entry which is preliminary data.</text>
</comment>
<dbReference type="InterPro" id="IPR057634">
    <property type="entry name" value="PAH_ZNF598/HEL2"/>
</dbReference>
<dbReference type="InterPro" id="IPR013083">
    <property type="entry name" value="Znf_RING/FYVE/PHD"/>
</dbReference>
<dbReference type="EMBL" id="CADEPI010000174">
    <property type="protein sequence ID" value="CAB3378891.1"/>
    <property type="molecule type" value="Genomic_DNA"/>
</dbReference>
<evidence type="ECO:0000259" key="14">
    <source>
        <dbReference type="PROSITE" id="PS50089"/>
    </source>
</evidence>
<feature type="domain" description="RING-type" evidence="14">
    <location>
        <begin position="11"/>
        <end position="51"/>
    </location>
</feature>
<dbReference type="InterPro" id="IPR044288">
    <property type="entry name" value="ZNF598/HEL2"/>
</dbReference>
<evidence type="ECO:0000256" key="11">
    <source>
        <dbReference type="ARBA" id="ARBA00035113"/>
    </source>
</evidence>
<evidence type="ECO:0000256" key="12">
    <source>
        <dbReference type="PROSITE-ProRule" id="PRU00175"/>
    </source>
</evidence>
<dbReference type="GO" id="GO:0005737">
    <property type="term" value="C:cytoplasm"/>
    <property type="evidence" value="ECO:0007669"/>
    <property type="project" value="UniProtKB-SubCell"/>
</dbReference>
<proteinExistence type="inferred from homology"/>
<dbReference type="CDD" id="cd16615">
    <property type="entry name" value="RING-HC_ZNF598"/>
    <property type="match status" value="1"/>
</dbReference>
<dbReference type="InterPro" id="IPR013087">
    <property type="entry name" value="Znf_C2H2_type"/>
</dbReference>
<evidence type="ECO:0000256" key="4">
    <source>
        <dbReference type="ARBA" id="ARBA00012483"/>
    </source>
</evidence>
<dbReference type="Pfam" id="PF23202">
    <property type="entry name" value="PAH_ZNF598"/>
    <property type="match status" value="1"/>
</dbReference>
<gene>
    <name evidence="15" type="ORF">CLODIP_2_CD00639</name>
</gene>
<evidence type="ECO:0000256" key="3">
    <source>
        <dbReference type="ARBA" id="ARBA00004906"/>
    </source>
</evidence>
<dbReference type="Gene3D" id="3.30.40.10">
    <property type="entry name" value="Zinc/RING finger domain, C3HC4 (zinc finger)"/>
    <property type="match status" value="1"/>
</dbReference>
<dbReference type="GO" id="GO:0043022">
    <property type="term" value="F:ribosome binding"/>
    <property type="evidence" value="ECO:0007669"/>
    <property type="project" value="TreeGrafter"/>
</dbReference>
<evidence type="ECO:0000313" key="16">
    <source>
        <dbReference type="Proteomes" id="UP000494165"/>
    </source>
</evidence>
<feature type="region of interest" description="Disordered" evidence="13">
    <location>
        <begin position="383"/>
        <end position="424"/>
    </location>
</feature>
<dbReference type="PROSITE" id="PS50089">
    <property type="entry name" value="ZF_RING_2"/>
    <property type="match status" value="1"/>
</dbReference>
<feature type="compositionally biased region" description="Low complexity" evidence="13">
    <location>
        <begin position="410"/>
        <end position="424"/>
    </location>
</feature>
<keyword evidence="10" id="KW-0862">Zinc</keyword>
<dbReference type="SUPFAM" id="SSF57850">
    <property type="entry name" value="RING/U-box"/>
    <property type="match status" value="1"/>
</dbReference>
<dbReference type="Pfam" id="PF23230">
    <property type="entry name" value="zf-C2H2_13"/>
    <property type="match status" value="1"/>
</dbReference>
<dbReference type="EC" id="2.3.2.27" evidence="4"/>
<dbReference type="OrthoDB" id="3838338at2759"/>
<feature type="compositionally biased region" description="Low complexity" evidence="13">
    <location>
        <begin position="502"/>
        <end position="532"/>
    </location>
</feature>
<reference evidence="15 16" key="1">
    <citation type="submission" date="2020-04" db="EMBL/GenBank/DDBJ databases">
        <authorList>
            <person name="Alioto T."/>
            <person name="Alioto T."/>
            <person name="Gomez Garrido J."/>
        </authorList>
    </citation>
    <scope>NUCLEOTIDE SEQUENCE [LARGE SCALE GENOMIC DNA]</scope>
</reference>
<dbReference type="InterPro" id="IPR001841">
    <property type="entry name" value="Znf_RING"/>
</dbReference>
<name>A0A8S1D574_9INSE</name>
<dbReference type="InterPro" id="IPR056437">
    <property type="entry name" value="Znf-C2H2_ZNF598/HEL2"/>
</dbReference>
<dbReference type="GO" id="GO:0016567">
    <property type="term" value="P:protein ubiquitination"/>
    <property type="evidence" value="ECO:0007669"/>
    <property type="project" value="TreeGrafter"/>
</dbReference>
<dbReference type="SMART" id="SM00355">
    <property type="entry name" value="ZnF_C2H2"/>
    <property type="match status" value="5"/>
</dbReference>
<evidence type="ECO:0000256" key="2">
    <source>
        <dbReference type="ARBA" id="ARBA00004496"/>
    </source>
</evidence>
<evidence type="ECO:0000313" key="15">
    <source>
        <dbReference type="EMBL" id="CAB3378891.1"/>
    </source>
</evidence>
<dbReference type="InterPro" id="IPR041888">
    <property type="entry name" value="RING-HC_ZNF598/HEL2"/>
</dbReference>
<comment type="catalytic activity">
    <reaction evidence="1">
        <text>S-ubiquitinyl-[E2 ubiquitin-conjugating enzyme]-L-cysteine + [acceptor protein]-L-lysine = [E2 ubiquitin-conjugating enzyme]-L-cysteine + N(6)-ubiquitinyl-[acceptor protein]-L-lysine.</text>
        <dbReference type="EC" id="2.3.2.27"/>
    </reaction>
</comment>
<dbReference type="GO" id="GO:0072344">
    <property type="term" value="P:rescue of stalled ribosome"/>
    <property type="evidence" value="ECO:0007669"/>
    <property type="project" value="InterPro"/>
</dbReference>
<keyword evidence="8" id="KW-0479">Metal-binding</keyword>
<evidence type="ECO:0000256" key="5">
    <source>
        <dbReference type="ARBA" id="ARBA00022490"/>
    </source>
</evidence>
<feature type="region of interest" description="Disordered" evidence="13">
    <location>
        <begin position="468"/>
        <end position="596"/>
    </location>
</feature>
<sequence length="760" mass="84625">MQSDEDSANTCVLCFKEAQLFSVGECDHPVCYECSTRMRVLCQQTECPICRQDMPKVIFSPERKPFKLLQHRLTERKYKIGFTNAEAEEAFRLLLKHFCRLCPEQPEFRTFNMLKNHMTKEHNLRFCDLCVDNLKIFTFERRSYTREELGLHRRKGDVDNTSHRGHPICEYCDVRFMDNDELFRHMRRNHLFCHFCDADGRHCYYRSYEDLREHFRSEHYLCEEGECKDEKFTSAFNSDIDFKAHRASVHGKALGKAATKQARTLELEFTLAPRPRANNSQNNRRGQNFSEDSEGAVGFAAPVEVQPARPNLLEENFPTLSGSTAVAPAAGGKIMFKGGSQRLNMSEENFPTLSGEVPNVNISLQRGSATNHNTNNFSIKVQHKRRQEAVPSAPSGPPQRGLADFPSLGAPSKPSKPVPVASSWKGKVVPKGNVVGKIVPQFQPTYVPQPQSQLQSLASNSRFAVLSEGTSKVTVKPPSVVQPPETEESKSSKSKKKKNKARQNSSSPLPQSSSTSSVQSSSISTSTASTGAKSKKKEDRKCSELQIGALQEDPPTPTTPPVTSPGGAAPPPPPGFSQSQSNAVSPPPGFSVTLNSVARPTNGLTFTNSSGVNFPIPQTAGTYIHPINSKERNSDLVKKIKALKTDKELQLFCSMSSKFRTCQISAVEYYNYCKEAVGARSFTEIFSEILLLLPDIRKQQELWLAHGQKGNFTECKTCGQILGSTDHKLHAESHVLNNNFPSLTLEDAAPKPPSWTFSRK</sequence>
<keyword evidence="16" id="KW-1185">Reference proteome</keyword>
<keyword evidence="7" id="KW-0808">Transferase</keyword>
<evidence type="ECO:0000256" key="10">
    <source>
        <dbReference type="ARBA" id="ARBA00022833"/>
    </source>
</evidence>
<dbReference type="Pfam" id="PF25447">
    <property type="entry name" value="RING_ZNF598"/>
    <property type="match status" value="1"/>
</dbReference>
<accession>A0A8S1D574</accession>
<comment type="subcellular location">
    <subcellularLocation>
        <location evidence="2">Cytoplasm</location>
    </subcellularLocation>
</comment>
<evidence type="ECO:0000256" key="8">
    <source>
        <dbReference type="ARBA" id="ARBA00022723"/>
    </source>
</evidence>
<dbReference type="PANTHER" id="PTHR22938:SF0">
    <property type="entry name" value="E3 UBIQUITIN-PROTEIN LIGASE ZNF598"/>
    <property type="match status" value="1"/>
</dbReference>
<comment type="pathway">
    <text evidence="3">Protein modification; protein ubiquitination.</text>
</comment>
<dbReference type="PROSITE" id="PS00028">
    <property type="entry name" value="ZINC_FINGER_C2H2_1"/>
    <property type="match status" value="1"/>
</dbReference>
<dbReference type="GO" id="GO:0008270">
    <property type="term" value="F:zinc ion binding"/>
    <property type="evidence" value="ECO:0007669"/>
    <property type="project" value="UniProtKB-KW"/>
</dbReference>
<keyword evidence="5" id="KW-0963">Cytoplasm</keyword>
<feature type="compositionally biased region" description="Pro residues" evidence="13">
    <location>
        <begin position="554"/>
        <end position="575"/>
    </location>
</feature>
<evidence type="ECO:0000256" key="1">
    <source>
        <dbReference type="ARBA" id="ARBA00000900"/>
    </source>
</evidence>
<keyword evidence="9 12" id="KW-0863">Zinc-finger</keyword>
<dbReference type="PANTHER" id="PTHR22938">
    <property type="entry name" value="ZINC FINGER PROTEIN 598"/>
    <property type="match status" value="1"/>
</dbReference>
<evidence type="ECO:0000256" key="13">
    <source>
        <dbReference type="SAM" id="MobiDB-lite"/>
    </source>
</evidence>
<dbReference type="Proteomes" id="UP000494165">
    <property type="component" value="Unassembled WGS sequence"/>
</dbReference>
<evidence type="ECO:0000256" key="7">
    <source>
        <dbReference type="ARBA" id="ARBA00022679"/>
    </source>
</evidence>
<dbReference type="GO" id="GO:0061630">
    <property type="term" value="F:ubiquitin protein ligase activity"/>
    <property type="evidence" value="ECO:0007669"/>
    <property type="project" value="UniProtKB-EC"/>
</dbReference>
<protein>
    <recommendedName>
        <fullName evidence="4">RING-type E3 ubiquitin transferase</fullName>
        <ecNumber evidence="4">2.3.2.27</ecNumber>
    </recommendedName>
</protein>
<evidence type="ECO:0000256" key="6">
    <source>
        <dbReference type="ARBA" id="ARBA00022553"/>
    </source>
</evidence>
<keyword evidence="6" id="KW-0597">Phosphoprotein</keyword>
<feature type="compositionally biased region" description="Basic residues" evidence="13">
    <location>
        <begin position="492"/>
        <end position="501"/>
    </location>
</feature>